<dbReference type="EMBL" id="GBRH01245049">
    <property type="protein sequence ID" value="JAD52846.1"/>
    <property type="molecule type" value="Transcribed_RNA"/>
</dbReference>
<protein>
    <submittedName>
        <fullName evidence="1">Uncharacterized protein</fullName>
    </submittedName>
</protein>
<evidence type="ECO:0000313" key="1">
    <source>
        <dbReference type="EMBL" id="JAD52846.1"/>
    </source>
</evidence>
<sequence>MVYVPGKMGKRVGYIFHGGDLVYSTTVLAPLCGNVHKRRVYICELFENGWIPDPCKVCLFLEVEF</sequence>
<dbReference type="AlphaFoldDB" id="A0A0A9ANX2"/>
<organism evidence="1">
    <name type="scientific">Arundo donax</name>
    <name type="common">Giant reed</name>
    <name type="synonym">Donax arundinaceus</name>
    <dbReference type="NCBI Taxonomy" id="35708"/>
    <lineage>
        <taxon>Eukaryota</taxon>
        <taxon>Viridiplantae</taxon>
        <taxon>Streptophyta</taxon>
        <taxon>Embryophyta</taxon>
        <taxon>Tracheophyta</taxon>
        <taxon>Spermatophyta</taxon>
        <taxon>Magnoliopsida</taxon>
        <taxon>Liliopsida</taxon>
        <taxon>Poales</taxon>
        <taxon>Poaceae</taxon>
        <taxon>PACMAD clade</taxon>
        <taxon>Arundinoideae</taxon>
        <taxon>Arundineae</taxon>
        <taxon>Arundo</taxon>
    </lineage>
</organism>
<proteinExistence type="predicted"/>
<reference evidence="1" key="2">
    <citation type="journal article" date="2015" name="Data Brief">
        <title>Shoot transcriptome of the giant reed, Arundo donax.</title>
        <authorList>
            <person name="Barrero R.A."/>
            <person name="Guerrero F.D."/>
            <person name="Moolhuijzen P."/>
            <person name="Goolsby J.A."/>
            <person name="Tidwell J."/>
            <person name="Bellgard S.E."/>
            <person name="Bellgard M.I."/>
        </authorList>
    </citation>
    <scope>NUCLEOTIDE SEQUENCE</scope>
    <source>
        <tissue evidence="1">Shoot tissue taken approximately 20 cm above the soil surface</tissue>
    </source>
</reference>
<name>A0A0A9ANX2_ARUDO</name>
<reference evidence="1" key="1">
    <citation type="submission" date="2014-09" db="EMBL/GenBank/DDBJ databases">
        <authorList>
            <person name="Magalhaes I.L.F."/>
            <person name="Oliveira U."/>
            <person name="Santos F.R."/>
            <person name="Vidigal T.H.D.A."/>
            <person name="Brescovit A.D."/>
            <person name="Santos A.J."/>
        </authorList>
    </citation>
    <scope>NUCLEOTIDE SEQUENCE</scope>
    <source>
        <tissue evidence="1">Shoot tissue taken approximately 20 cm above the soil surface</tissue>
    </source>
</reference>
<accession>A0A0A9ANX2</accession>